<feature type="non-terminal residue" evidence="2">
    <location>
        <position position="1"/>
    </location>
</feature>
<feature type="region of interest" description="Disordered" evidence="1">
    <location>
        <begin position="56"/>
        <end position="133"/>
    </location>
</feature>
<evidence type="ECO:0000313" key="3">
    <source>
        <dbReference type="Proteomes" id="UP000019335"/>
    </source>
</evidence>
<comment type="caution">
    <text evidence="2">The sequence shown here is derived from an EMBL/GenBank/DDBJ whole genome shotgun (WGS) entry which is preliminary data.</text>
</comment>
<name>W7U272_9STRA</name>
<dbReference type="EMBL" id="AZIL01000559">
    <property type="protein sequence ID" value="EWM26936.1"/>
    <property type="molecule type" value="Genomic_DNA"/>
</dbReference>
<feature type="compositionally biased region" description="Pro residues" evidence="1">
    <location>
        <begin position="83"/>
        <end position="98"/>
    </location>
</feature>
<accession>W7U272</accession>
<gene>
    <name evidence="2" type="ORF">Naga_101235g1</name>
</gene>
<reference evidence="2 3" key="1">
    <citation type="journal article" date="2014" name="Mol. Plant">
        <title>Chromosome Scale Genome Assembly and Transcriptome Profiling of Nannochloropsis gaditana in Nitrogen Depletion.</title>
        <authorList>
            <person name="Corteggiani Carpinelli E."/>
            <person name="Telatin A."/>
            <person name="Vitulo N."/>
            <person name="Forcato C."/>
            <person name="D'Angelo M."/>
            <person name="Schiavon R."/>
            <person name="Vezzi A."/>
            <person name="Giacometti G.M."/>
            <person name="Morosinotto T."/>
            <person name="Valle G."/>
        </authorList>
    </citation>
    <scope>NUCLEOTIDE SEQUENCE [LARGE SCALE GENOMIC DNA]</scope>
    <source>
        <strain evidence="2 3">B-31</strain>
    </source>
</reference>
<proteinExistence type="predicted"/>
<evidence type="ECO:0000256" key="1">
    <source>
        <dbReference type="SAM" id="MobiDB-lite"/>
    </source>
</evidence>
<sequence>KWRPPSEGKAAPPIHSKGAVPPAPPLRPRSLPLSLPPFLPPAWPGKVVCRWREEKLRAAGQKRASHTKTAAPEPRTEGGQALLPPPSLPPFLLLPPAPQWIHDGEKGRRRGTRRGGKEEGSCRDRSGTELDAIHGEPSRLPVVLLPSRRGPGLGVMEVSGR</sequence>
<protein>
    <submittedName>
        <fullName evidence="2">Uncharacterized protein</fullName>
    </submittedName>
</protein>
<feature type="compositionally biased region" description="Basic and acidic residues" evidence="1">
    <location>
        <begin position="115"/>
        <end position="133"/>
    </location>
</feature>
<feature type="region of interest" description="Disordered" evidence="1">
    <location>
        <begin position="1"/>
        <end position="35"/>
    </location>
</feature>
<dbReference type="Proteomes" id="UP000019335">
    <property type="component" value="Chromosome 7"/>
</dbReference>
<organism evidence="2 3">
    <name type="scientific">Nannochloropsis gaditana</name>
    <dbReference type="NCBI Taxonomy" id="72520"/>
    <lineage>
        <taxon>Eukaryota</taxon>
        <taxon>Sar</taxon>
        <taxon>Stramenopiles</taxon>
        <taxon>Ochrophyta</taxon>
        <taxon>Eustigmatophyceae</taxon>
        <taxon>Eustigmatales</taxon>
        <taxon>Monodopsidaceae</taxon>
        <taxon>Nannochloropsis</taxon>
    </lineage>
</organism>
<keyword evidence="3" id="KW-1185">Reference proteome</keyword>
<evidence type="ECO:0000313" key="2">
    <source>
        <dbReference type="EMBL" id="EWM26936.1"/>
    </source>
</evidence>
<dbReference type="AlphaFoldDB" id="W7U272"/>